<proteinExistence type="predicted"/>
<sequence length="106" mass="11638">MQIQVNSDNTSKIGATTVSDTEERIRERLSRFSERLTRVEVHLRDLDGSDTVTSEGLEATLEARPAGQQPLAVSHRAENVSEAVNGALSKLTSRLESSFGKADRVR</sequence>
<evidence type="ECO:0000313" key="3">
    <source>
        <dbReference type="Proteomes" id="UP001548713"/>
    </source>
</evidence>
<comment type="caution">
    <text evidence="2">The sequence shown here is derived from an EMBL/GenBank/DDBJ whole genome shotgun (WGS) entry which is preliminary data.</text>
</comment>
<evidence type="ECO:0000256" key="1">
    <source>
        <dbReference type="SAM" id="MobiDB-lite"/>
    </source>
</evidence>
<dbReference type="RefSeq" id="WP_353982368.1">
    <property type="nucleotide sequence ID" value="NZ_JBEWLY010000001.1"/>
</dbReference>
<organism evidence="2 3">
    <name type="scientific">Novosphingobium kalidii</name>
    <dbReference type="NCBI Taxonomy" id="3230299"/>
    <lineage>
        <taxon>Bacteria</taxon>
        <taxon>Pseudomonadati</taxon>
        <taxon>Pseudomonadota</taxon>
        <taxon>Alphaproteobacteria</taxon>
        <taxon>Sphingomonadales</taxon>
        <taxon>Sphingomonadaceae</taxon>
        <taxon>Novosphingobium</taxon>
    </lineage>
</organism>
<dbReference type="SUPFAM" id="SSF69754">
    <property type="entry name" value="Ribosome binding protein Y (YfiA homologue)"/>
    <property type="match status" value="1"/>
</dbReference>
<dbReference type="InterPro" id="IPR003489">
    <property type="entry name" value="RHF/RaiA"/>
</dbReference>
<feature type="region of interest" description="Disordered" evidence="1">
    <location>
        <begin position="1"/>
        <end position="20"/>
    </location>
</feature>
<reference evidence="2 3" key="1">
    <citation type="submission" date="2024-07" db="EMBL/GenBank/DDBJ databases">
        <title>Novosphingobium kalidii RD2P27.</title>
        <authorList>
            <person name="Sun J.-Q."/>
        </authorList>
    </citation>
    <scope>NUCLEOTIDE SEQUENCE [LARGE SCALE GENOMIC DNA]</scope>
    <source>
        <strain evidence="2 3">RD2P27</strain>
    </source>
</reference>
<name>A0ABV2CWI0_9SPHN</name>
<accession>A0ABV2CWI0</accession>
<evidence type="ECO:0000313" key="2">
    <source>
        <dbReference type="EMBL" id="MET1753961.1"/>
    </source>
</evidence>
<dbReference type="Pfam" id="PF02482">
    <property type="entry name" value="Ribosomal_S30AE"/>
    <property type="match status" value="1"/>
</dbReference>
<keyword evidence="3" id="KW-1185">Reference proteome</keyword>
<dbReference type="EMBL" id="JBEWLY010000001">
    <property type="protein sequence ID" value="MET1753961.1"/>
    <property type="molecule type" value="Genomic_DNA"/>
</dbReference>
<protein>
    <submittedName>
        <fullName evidence="2">HPF/RaiA family ribosome-associated protein</fullName>
    </submittedName>
</protein>
<dbReference type="Gene3D" id="3.30.160.100">
    <property type="entry name" value="Ribosome hibernation promotion factor-like"/>
    <property type="match status" value="1"/>
</dbReference>
<feature type="compositionally biased region" description="Polar residues" evidence="1">
    <location>
        <begin position="1"/>
        <end position="19"/>
    </location>
</feature>
<dbReference type="InterPro" id="IPR036567">
    <property type="entry name" value="RHF-like"/>
</dbReference>
<gene>
    <name evidence="2" type="ORF">ABVV53_00560</name>
</gene>
<dbReference type="Proteomes" id="UP001548713">
    <property type="component" value="Unassembled WGS sequence"/>
</dbReference>